<feature type="domain" description="TRAF-type" evidence="15">
    <location>
        <begin position="4301"/>
        <end position="4357"/>
    </location>
</feature>
<dbReference type="InterPro" id="IPR002859">
    <property type="entry name" value="PKD/REJ-like"/>
</dbReference>
<dbReference type="InterPro" id="IPR000742">
    <property type="entry name" value="EGF"/>
</dbReference>
<dbReference type="Gene3D" id="2.60.220.50">
    <property type="match status" value="1"/>
</dbReference>
<feature type="region of interest" description="Disordered" evidence="13">
    <location>
        <begin position="4498"/>
        <end position="4576"/>
    </location>
</feature>
<feature type="transmembrane region" description="Helical" evidence="14">
    <location>
        <begin position="3356"/>
        <end position="3376"/>
    </location>
</feature>
<keyword evidence="5" id="KW-0677">Repeat</keyword>
<evidence type="ECO:0000256" key="4">
    <source>
        <dbReference type="ARBA" id="ARBA00022723"/>
    </source>
</evidence>
<dbReference type="SUPFAM" id="SSF49599">
    <property type="entry name" value="TRAF domain-like"/>
    <property type="match status" value="2"/>
</dbReference>
<keyword evidence="7 11" id="KW-0862">Zinc</keyword>
<accession>A0ABD3EXS8</accession>
<organism evidence="17 18">
    <name type="scientific">Phytophthora oleae</name>
    <dbReference type="NCBI Taxonomy" id="2107226"/>
    <lineage>
        <taxon>Eukaryota</taxon>
        <taxon>Sar</taxon>
        <taxon>Stramenopiles</taxon>
        <taxon>Oomycota</taxon>
        <taxon>Peronosporomycetes</taxon>
        <taxon>Peronosporales</taxon>
        <taxon>Peronosporaceae</taxon>
        <taxon>Phytophthora</taxon>
    </lineage>
</organism>
<evidence type="ECO:0000256" key="12">
    <source>
        <dbReference type="SAM" id="Coils"/>
    </source>
</evidence>
<feature type="zinc finger region" description="TRAF-type" evidence="11">
    <location>
        <begin position="4301"/>
        <end position="4357"/>
    </location>
</feature>
<evidence type="ECO:0000256" key="9">
    <source>
        <dbReference type="ARBA" id="ARBA00023136"/>
    </source>
</evidence>
<dbReference type="PROSITE" id="PS50145">
    <property type="entry name" value="ZF_TRAF"/>
    <property type="match status" value="1"/>
</dbReference>
<dbReference type="SMART" id="SM00303">
    <property type="entry name" value="GPS"/>
    <property type="match status" value="1"/>
</dbReference>
<feature type="region of interest" description="Disordered" evidence="13">
    <location>
        <begin position="4186"/>
        <end position="4206"/>
    </location>
</feature>
<dbReference type="EMBL" id="JBIMZQ010000047">
    <property type="protein sequence ID" value="KAL3659357.1"/>
    <property type="molecule type" value="Genomic_DNA"/>
</dbReference>
<evidence type="ECO:0000256" key="10">
    <source>
        <dbReference type="ARBA" id="ARBA00023157"/>
    </source>
</evidence>
<dbReference type="PROSITE" id="PS00022">
    <property type="entry name" value="EGF_1"/>
    <property type="match status" value="1"/>
</dbReference>
<gene>
    <name evidence="17" type="ORF">V7S43_015628</name>
</gene>
<keyword evidence="8 14" id="KW-1133">Transmembrane helix</keyword>
<dbReference type="Proteomes" id="UP001632037">
    <property type="component" value="Unassembled WGS sequence"/>
</dbReference>
<evidence type="ECO:0000256" key="5">
    <source>
        <dbReference type="ARBA" id="ARBA00022737"/>
    </source>
</evidence>
<evidence type="ECO:0000256" key="7">
    <source>
        <dbReference type="ARBA" id="ARBA00022833"/>
    </source>
</evidence>
<keyword evidence="18" id="KW-1185">Reference proteome</keyword>
<feature type="region of interest" description="Disordered" evidence="13">
    <location>
        <begin position="3038"/>
        <end position="3062"/>
    </location>
</feature>
<sequence>MTLLVPVPTTVSPTTAVSPVATIPILPVANPPVLAATFVQPVCRAGTAIVLSIGAISLHDLDGGSEQLSVALAAGIGSDVVSVLFNNQLLQPKASESSGKTHAEYALPVPSSSSVGIVNAEVMITAVDATFRGKFNVSLTATSHELFSTNVTTASAVTSAEVGWFTEPIVYYSTPVDFWFENKQDTTVSIVLSSIRERLLADIPSSSASGLEYGPCRLSWNTDHIQAVFVDGERTLSRNPVGGGFGALIFAEHEAFEFGSSKSMTVVPAQGYYGEVTVSLTVNAYAPVLGQVYVLSAAVRISVTPVSTARLFSTTPDGSEVIHLGFNCELDVAVNESVASSLLHYSDAAVVSFLVDATGAAARALDLPFWRYDGSVVGGSLRSPNGIFVLDDGSASVHGTLCVLPPRDFVGSLPVLIHSVAAAGNLIPSELVSSEGVHGGSSVKHAWLTVFSTSIVDVMLATDWNHAQTPRFGVEYASSRVYEDELAMVWISELSVAEMDATAPNQNLSVEVLLPQSCSLSVSVNGLTMLASGSETLEGAEYTVVQVPVDSKAVYVAAGPNHCTHVEVFLRASVFAFSSWNWTLISVMFEFLTVAVNPLLSVEMMDTSVSENSVFSGTITVVPTKAELYYRVEAYFPAESIALVGDVSASSSWSINTGGSVGNLLSSFSTPSGFGVGRSVVVPLSLIPAAKMPGGLSVNVVVVTSTVDVAQYFFMSDCYLHVSNRKDVFRCLPPIRWKSIAVSSQSITLEIYPVARAPRLVATPSFLQIRENGEASTTVSNWTLADVDGSESMYLQLHCIPTVWQKVLINGKAPSAITSAGSSTTFELLPLGVYRSNESTGDLSLQLIPPSYFSGYIECSLVAHSIDHSGAFVSEDAYQVPLSVTVMAEATVPLVSVATTTFTAVEDDVVMCDSVEASLVDTDRSEALFLVVDLGEYDPFVTSVTWRSDELAWPFWTLADGGVPATVYRSPSQRIVAAEAWRVDMRGSVEIALVPGYSGELQLSITSVSVEKLFFTWEMAWDTAVASAPPIGIRVAISPICHVANMTLSPVSVMTQPLMAVPIQVAGSTIDTDGSEVLSTHVTVNQTAVVGLYVPNASENWLNDADTVTLPRIPTQAVYQVDQTFTVVPRADFVGIFMVNVTVMTTELATGETKAVSMITTVFVTPVDPVVRVSAVSRGLWNEFVQLPFQRLDEQQEVAYRGHFLFYVENRTQVADIYAGFQRLIPVQLGDVNVYEVPYSLQDVVSVRPLENWYGYLQLFAIVTTVAFDIASTPNRTAYPGTGDGIVIMDLAVTIHPQPVSPSCTLAASTGDVSVAGKPISLTFDGVLPYDAWGGSLAEGIVSQLAVAPLSVMESVLTQSSVTVDRVALRGLGAYGVYSTGDLSSETHLLFLVDTKPTYTGAFIATVTMNTTDILQQSVVTNVSNLNVRLVGEPDRGTLGFGKAIRVFQVKYNQNVTFRLADLGLMSELTDLVSVQAFILENAVDAVAVGSTQLSGQVDSYWGAAMPFGDLGYELYGSTSPQCLPTEPSCVLNRVVTVTPRQSTAQTFDITMRIISRVSANSSSFNSLSAVTTFARCRVVVAPAPKTTPLLVLNSTAVAMVEDVAGSFTLVAASTPDHDDSKVVEVEISFDPQFLDGIQVDGAAVPMPKTAGAVVLIPRTEAVVSATNRVVSLFPHRNYAGNFTVQVFVSSIERSTGAINRISTNVSVNVAAIADAPVLKVSSTDTRVNQNVTGELTIISVALTDDDNSESLRLEVIDPIGALQAVEVSGGANKLLLRLTGIASWFGSTQLQLNAVSRETSNGNEAVSSINAAFTVLPVAESPFLVVENTRGQLAQATRVGLVSVGIPTEAKLSATNLTVYLLPKSTDVVEVKWQSQELLLETVPDVSSSAVYRFPSTSTLKQPTITVSTSKWVSSISFEVVAVSSINVSSTSQRVSQVTTVTFAALQLSAASYNLTEGANGTLSLTMLSAPLSPVTVTFSSSLPSKAVTAPMAATFTSTDWNVTKNIQISAVNNYLEDENAVATITAVTTSTDPVYTGYPIPAVTVQVLNDDVAGFVVYQGSATTNAPALVVAEARVITDTYNIVLQAQPTADVSVSLTTSLPILVVAPTSVTFTPANWNVSKSIAVAADGNDVVDGDRTAMISSLVTSSDPLYVKKPLASLSVKIMDTKDSTPPPKVLDAKFLDTAVGLTITFDRAVDRTTFTTDNFACGALFDLPAADSTSYCGASPVCTWQTGSTSIRLVFGQGVKVVPGSTLALRGNVLKSTAAAELTAHAANVTISAPDKPAQPQVLVSGATSLGMCDDLFLDGSSSTGSGGRTMAYTWKLATTTGVTSASVDAVTALLVSAAATNNATIKVAASGLEAEGTYSFVLVARNFFGKTSNSNEILIKKSGTALPSVAIKGGNVQSAYRANELVITASASYPSCSGMVSMDSTEVAVVTGVDMTFTWLQMTGDLTAAQFKSTSPNPRVLKLSARTLTVGVNYVFRLLVAMTSDPKVSNSADVQIAVTRTDLMALIAAGNRSIGVEQDLVLDASLSVDPDDLANAVPMKYAWTCWTKNPSTQAYDVPCLTNAGSTLALDPQAKVTVAANTVNPNAVYKFTATVSKDSRSSTTSTFITMTPGAPPQVSIEALGAAKVNSNDRVVLKGKAVSKLPVTKTEWTIVGASDATMKSIFAVPRGRLVMLLSEGKLTPGVSYKFQLNATDSSGQTGSATLTVVANSPPSSGSLSVTPSVGYALEDKFSVLASDWVDEDLPLKYTFKYIKGSAYSGENEIALGASTPDALFVSQLGLGGGGNYTVTLVVYVQDALGASTRVAKEIQVKQLEVAAADQAAYLANKTNAVLAEALTGDPGTVLNTINALADMVNGKEETTTAPTPGGTVPTPAPTALKSCPTSNHVECAGKGSCVRQPSGCLASNLDCTVTCDCTSGFYGDNCALDEAAMAAKSAALGSLLEAMTTASASVDVTDVGALEQQAASVVTLTKSATILDSSSQKLVLNFMDNILAAPVLTPAATTAVGNTISNLLEIDNSGTKKAATAAKSRRLEDASTDPSSTNTSDEFSAEKARVAQVASTIGKLQAAMISSAVAGEDPVTLVTKNLRLVGARDAASQFEGRQVQLPLTDAQIAANYTPASTTVPSGFAVYLTNQNNGNSSSTGEEEDPVVDFQSSVFAKNPYAFDNTSINSRVMTVKVSSNGEEVPVNGLKTPFRLLMRNLEPITLASNASNSSTSSSGNTTAGEAQVYTFYCLKGTIDIKSFNCTDIVEPMTVQCNGSSYSGEATCPVRQPACTYWDTAGGTWSSDGCEAAGTTDDGLYTICECTHLTDFSSEVSQSVSLVTEHFMSVVTHEVTAEDVAQNLLLILVLAGFFFLYVVSFFYVNRWDYRDRRKAMRASRQMKRGAAAPEKVKLRSLFQEPEYVQANSWQSKFRAVVFGFGRGLKQNHKILSIIFKYHESFSRPQRLTIVFTLVASQMFTNALLYQLRKGPKTLGSAVVSSVITTLFMLPVGFVFMMLFKKAGRMQKQIIRYQVEDDAGNVVEVETDAYGRAKEYSPAEQLSMDFAALTRSVNMSALHLIYDNLKQPREDGARDPLETRDGQVCRGIFLALYNREAGTKSPEHAEGDLNGDPLAGVLVQIKSHLQEQKRRGTIEDIRRQTRLLRTLPPAAPILPPPVVRIDEQEEDSTARKTLALDQLCTMLKRDGGEALINGMLKFDPLLVSAASAASVAEICTRLDVLEEEEEEEEEVETAEDEEVKAVLALQAWLVKCNECCEAQESNARVVVAKAQAELQRTEKELRKLRIAIGNQFDRRVTEAVAMEMTGPNVNDLIAKSRQSVRRVSHRPSGAVKAEANARDDRRRITVTIKKETKGVLQANNKQLVEKRKAVKKAKRAAVTEQRQLKREAKHEQKKILEGLRGVTRLKKRLHLYLEAREERRVAALPLHLRQAYIKEKEQLKKIRRTSRLLYNAFLRRQPAHQAKPLFPEWVVYLSYTICAVWSSWCVYFVLMFAFTIGSVEAQLWVTSLLSGLALTYLLLDPMKLFFRMGLMPIIAAGILANSGFFSALSSEPIALGAAAVVVGASGMAGYIAKHHVERRERRHSRQLTKGSGNKLVLVAEKSAEVVEIAGMDPDDEDSDDQVDRVQALADHTRVGVRDSVYREPVTRTRTLGDEDLTLAVKNDPPIEILRPGVVLEPPSVTEGPPVGGDRVRTEQQRTVTCRAGCGMSMQARGRDAHERSHCRLTMCECGKMILTSSLEFHRLHECSVDAEADDDSRPFSPRVIPAERGQVVRCRLPGCTESMRAGKREAHERHECTFRLVPCPRCGVEKRAAEMQTHISRGCGQQRRQPQLTLCACGKMVRTEAMDAHRKECSGRARAVSVGSPDARAPVTGCASDLSAVEVETPIGEKRRQSQLSLCSCGKLVMKGAAHSCAASEAVVCELQPLLVDCRLPGCSARVRAALREGHERHECSFRMTACKYCGVEKQAADMEAHVAVECELKRVRRGPRIPDSPVGTRTNRSKSLQVKPQLSPPRGRPVGPIFSSPGPDEVVISPIRRKKVSKTGVSPPPTARVVPSPREDQVEAEEIAESQVVAEGAPGTRVIQEELKVAEEETTSGP</sequence>
<feature type="transmembrane region" description="Helical" evidence="14">
    <location>
        <begin position="3489"/>
        <end position="3511"/>
    </location>
</feature>
<dbReference type="PROSITE" id="PS50221">
    <property type="entry name" value="GAIN_B"/>
    <property type="match status" value="1"/>
</dbReference>
<evidence type="ECO:0000256" key="6">
    <source>
        <dbReference type="ARBA" id="ARBA00022771"/>
    </source>
</evidence>
<feature type="compositionally biased region" description="Polar residues" evidence="13">
    <location>
        <begin position="4507"/>
        <end position="4520"/>
    </location>
</feature>
<evidence type="ECO:0000256" key="2">
    <source>
        <dbReference type="ARBA" id="ARBA00022475"/>
    </source>
</evidence>
<dbReference type="InterPro" id="IPR000203">
    <property type="entry name" value="GPS"/>
</dbReference>
<proteinExistence type="predicted"/>
<dbReference type="InterPro" id="IPR001293">
    <property type="entry name" value="Znf_TRAF"/>
</dbReference>
<keyword evidence="10" id="KW-1015">Disulfide bond</keyword>
<feature type="coiled-coil region" evidence="12">
    <location>
        <begin position="3722"/>
        <end position="3798"/>
    </location>
</feature>
<keyword evidence="9 14" id="KW-0472">Membrane</keyword>
<evidence type="ECO:0008006" key="19">
    <source>
        <dbReference type="Google" id="ProtNLM"/>
    </source>
</evidence>
<comment type="caution">
    <text evidence="17">The sequence shown here is derived from an EMBL/GenBank/DDBJ whole genome shotgun (WGS) entry which is preliminary data.</text>
</comment>
<evidence type="ECO:0000313" key="17">
    <source>
        <dbReference type="EMBL" id="KAL3659357.1"/>
    </source>
</evidence>
<feature type="compositionally biased region" description="Polar residues" evidence="13">
    <location>
        <begin position="3049"/>
        <end position="3059"/>
    </location>
</feature>
<dbReference type="GO" id="GO:0005886">
    <property type="term" value="C:plasma membrane"/>
    <property type="evidence" value="ECO:0007669"/>
    <property type="project" value="UniProtKB-SubCell"/>
</dbReference>
<protein>
    <recommendedName>
        <fullName evidence="19">GPS domain-containing protein</fullName>
    </recommendedName>
</protein>
<dbReference type="PROSITE" id="PS01186">
    <property type="entry name" value="EGF_2"/>
    <property type="match status" value="1"/>
</dbReference>
<feature type="domain" description="GAIN-B" evidence="16">
    <location>
        <begin position="3161"/>
        <end position="3334"/>
    </location>
</feature>
<keyword evidence="6 11" id="KW-0863">Zinc-finger</keyword>
<keyword evidence="2" id="KW-1003">Cell membrane</keyword>
<dbReference type="PANTHER" id="PTHR46730:SF1">
    <property type="entry name" value="PLAT DOMAIN-CONTAINING PROTEIN"/>
    <property type="match status" value="1"/>
</dbReference>
<feature type="transmembrane region" description="Helical" evidence="14">
    <location>
        <begin position="4012"/>
        <end position="4030"/>
    </location>
</feature>
<dbReference type="GO" id="GO:0008270">
    <property type="term" value="F:zinc ion binding"/>
    <property type="evidence" value="ECO:0007669"/>
    <property type="project" value="UniProtKB-KW"/>
</dbReference>
<evidence type="ECO:0000259" key="15">
    <source>
        <dbReference type="PROSITE" id="PS50145"/>
    </source>
</evidence>
<evidence type="ECO:0000256" key="8">
    <source>
        <dbReference type="ARBA" id="ARBA00022989"/>
    </source>
</evidence>
<dbReference type="Pfam" id="PF02010">
    <property type="entry name" value="REJ"/>
    <property type="match status" value="1"/>
</dbReference>
<evidence type="ECO:0000256" key="11">
    <source>
        <dbReference type="PROSITE-ProRule" id="PRU00207"/>
    </source>
</evidence>
<name>A0ABD3EXS8_9STRA</name>
<dbReference type="InterPro" id="IPR057244">
    <property type="entry name" value="GAIN_B"/>
</dbReference>
<keyword evidence="3 14" id="KW-0812">Transmembrane</keyword>
<dbReference type="InterPro" id="IPR046338">
    <property type="entry name" value="GAIN_dom_sf"/>
</dbReference>
<evidence type="ECO:0000256" key="14">
    <source>
        <dbReference type="SAM" id="Phobius"/>
    </source>
</evidence>
<comment type="subcellular location">
    <subcellularLocation>
        <location evidence="1">Cell membrane</location>
    </subcellularLocation>
</comment>
<evidence type="ECO:0000256" key="1">
    <source>
        <dbReference type="ARBA" id="ARBA00004236"/>
    </source>
</evidence>
<dbReference type="PANTHER" id="PTHR46730">
    <property type="entry name" value="POLYCYSTIN-1"/>
    <property type="match status" value="1"/>
</dbReference>
<dbReference type="Gene3D" id="3.30.40.10">
    <property type="entry name" value="Zinc/RING finger domain, C3HC4 (zinc finger)"/>
    <property type="match status" value="2"/>
</dbReference>
<evidence type="ECO:0000313" key="18">
    <source>
        <dbReference type="Proteomes" id="UP001632037"/>
    </source>
</evidence>
<evidence type="ECO:0000259" key="16">
    <source>
        <dbReference type="PROSITE" id="PS50221"/>
    </source>
</evidence>
<feature type="transmembrane region" description="Helical" evidence="14">
    <location>
        <begin position="4064"/>
        <end position="4083"/>
    </location>
</feature>
<evidence type="ECO:0000256" key="13">
    <source>
        <dbReference type="SAM" id="MobiDB-lite"/>
    </source>
</evidence>
<dbReference type="InterPro" id="IPR013083">
    <property type="entry name" value="Znf_RING/FYVE/PHD"/>
</dbReference>
<feature type="transmembrane region" description="Helical" evidence="14">
    <location>
        <begin position="3980"/>
        <end position="4006"/>
    </location>
</feature>
<dbReference type="Pfam" id="PF01825">
    <property type="entry name" value="GPS"/>
    <property type="match status" value="1"/>
</dbReference>
<reference evidence="17 18" key="1">
    <citation type="submission" date="2024-09" db="EMBL/GenBank/DDBJ databases">
        <title>Genome sequencing and assembly of Phytophthora oleae, isolate VK10A, causative agent of rot of olive drupes.</title>
        <authorList>
            <person name="Conti Taguali S."/>
            <person name="Riolo M."/>
            <person name="La Spada F."/>
            <person name="Cacciola S.O."/>
            <person name="Dionisio G."/>
        </authorList>
    </citation>
    <scope>NUCLEOTIDE SEQUENCE [LARGE SCALE GENOMIC DNA]</scope>
    <source>
        <strain evidence="17 18">VK10A</strain>
    </source>
</reference>
<feature type="transmembrane region" description="Helical" evidence="14">
    <location>
        <begin position="4035"/>
        <end position="4058"/>
    </location>
</feature>
<evidence type="ECO:0000256" key="3">
    <source>
        <dbReference type="ARBA" id="ARBA00022692"/>
    </source>
</evidence>
<keyword evidence="4 11" id="KW-0479">Metal-binding</keyword>
<keyword evidence="12" id="KW-0175">Coiled coil</keyword>